<reference evidence="3" key="2">
    <citation type="submission" date="2020-09" db="EMBL/GenBank/DDBJ databases">
        <authorList>
            <person name="Sun Q."/>
            <person name="Zhou Y."/>
        </authorList>
    </citation>
    <scope>NUCLEOTIDE SEQUENCE</scope>
    <source>
        <strain evidence="3">CGMCC 4.7299</strain>
    </source>
</reference>
<dbReference type="AlphaFoldDB" id="A0A8J3C016"/>
<sequence length="286" mass="27769">MRVTKRNPTGSAVGAVPAGSAVGAVLVGSAAGLALGLLTALVNDVPGMLGEVGQAHSQDSAATWAAIYLSQLLDSGWAWAVTGFGIGWLVAGPASPLRRVPAAAGAAVLGLVLATLAFYVVKLPIGDAMTGPSTVYWLVRAVVFGLPLGAAGAWARRPGVVGLLAALTAPACAVANMLLFPIWPTLPGESPARAWAAVTVWVLAAAGVALLTARFLAGRRPSATPTPATPTPAAPTPATPIPAGASGAGASGAGAGLSGAGAGSADVTAGPGTGRRSDSPSGRSPE</sequence>
<evidence type="ECO:0000313" key="3">
    <source>
        <dbReference type="EMBL" id="GGK91374.1"/>
    </source>
</evidence>
<feature type="transmembrane region" description="Helical" evidence="2">
    <location>
        <begin position="12"/>
        <end position="42"/>
    </location>
</feature>
<evidence type="ECO:0000256" key="1">
    <source>
        <dbReference type="SAM" id="MobiDB-lite"/>
    </source>
</evidence>
<feature type="compositionally biased region" description="Pro residues" evidence="1">
    <location>
        <begin position="227"/>
        <end position="240"/>
    </location>
</feature>
<organism evidence="3 4">
    <name type="scientific">Mangrovihabitans endophyticus</name>
    <dbReference type="NCBI Taxonomy" id="1751298"/>
    <lineage>
        <taxon>Bacteria</taxon>
        <taxon>Bacillati</taxon>
        <taxon>Actinomycetota</taxon>
        <taxon>Actinomycetes</taxon>
        <taxon>Micromonosporales</taxon>
        <taxon>Micromonosporaceae</taxon>
        <taxon>Mangrovihabitans</taxon>
    </lineage>
</organism>
<feature type="transmembrane region" description="Helical" evidence="2">
    <location>
        <begin position="102"/>
        <end position="122"/>
    </location>
</feature>
<name>A0A8J3C016_9ACTN</name>
<keyword evidence="2" id="KW-0472">Membrane</keyword>
<protein>
    <submittedName>
        <fullName evidence="3">Uncharacterized protein</fullName>
    </submittedName>
</protein>
<keyword evidence="2" id="KW-0812">Transmembrane</keyword>
<dbReference type="Proteomes" id="UP000656042">
    <property type="component" value="Unassembled WGS sequence"/>
</dbReference>
<accession>A0A8J3C016</accession>
<dbReference type="EMBL" id="BMMX01000009">
    <property type="protein sequence ID" value="GGK91374.1"/>
    <property type="molecule type" value="Genomic_DNA"/>
</dbReference>
<keyword evidence="4" id="KW-1185">Reference proteome</keyword>
<feature type="transmembrane region" description="Helical" evidence="2">
    <location>
        <begin position="77"/>
        <end position="95"/>
    </location>
</feature>
<gene>
    <name evidence="3" type="ORF">GCM10012284_26530</name>
</gene>
<feature type="transmembrane region" description="Helical" evidence="2">
    <location>
        <begin position="161"/>
        <end position="183"/>
    </location>
</feature>
<proteinExistence type="predicted"/>
<reference evidence="3" key="1">
    <citation type="journal article" date="2014" name="Int. J. Syst. Evol. Microbiol.">
        <title>Complete genome sequence of Corynebacterium casei LMG S-19264T (=DSM 44701T), isolated from a smear-ripened cheese.</title>
        <authorList>
            <consortium name="US DOE Joint Genome Institute (JGI-PGF)"/>
            <person name="Walter F."/>
            <person name="Albersmeier A."/>
            <person name="Kalinowski J."/>
            <person name="Ruckert C."/>
        </authorList>
    </citation>
    <scope>NUCLEOTIDE SEQUENCE</scope>
    <source>
        <strain evidence="3">CGMCC 4.7299</strain>
    </source>
</reference>
<keyword evidence="2" id="KW-1133">Transmembrane helix</keyword>
<comment type="caution">
    <text evidence="3">The sequence shown here is derived from an EMBL/GenBank/DDBJ whole genome shotgun (WGS) entry which is preliminary data.</text>
</comment>
<feature type="region of interest" description="Disordered" evidence="1">
    <location>
        <begin position="220"/>
        <end position="286"/>
    </location>
</feature>
<feature type="compositionally biased region" description="Gly residues" evidence="1">
    <location>
        <begin position="246"/>
        <end position="262"/>
    </location>
</feature>
<evidence type="ECO:0000256" key="2">
    <source>
        <dbReference type="SAM" id="Phobius"/>
    </source>
</evidence>
<feature type="transmembrane region" description="Helical" evidence="2">
    <location>
        <begin position="134"/>
        <end position="154"/>
    </location>
</feature>
<evidence type="ECO:0000313" key="4">
    <source>
        <dbReference type="Proteomes" id="UP000656042"/>
    </source>
</evidence>
<dbReference type="RefSeq" id="WP_189079484.1">
    <property type="nucleotide sequence ID" value="NZ_BMMX01000009.1"/>
</dbReference>
<feature type="transmembrane region" description="Helical" evidence="2">
    <location>
        <begin position="195"/>
        <end position="217"/>
    </location>
</feature>